<dbReference type="InParanoid" id="A0A1Y2DE21"/>
<gene>
    <name evidence="2" type="ORF">BCR38DRAFT_449254</name>
</gene>
<protein>
    <submittedName>
        <fullName evidence="2">Uncharacterized protein</fullName>
    </submittedName>
</protein>
<dbReference type="GeneID" id="63777487"/>
<name>A0A1Y2DE21_9PEZI</name>
<feature type="compositionally biased region" description="Low complexity" evidence="1">
    <location>
        <begin position="50"/>
        <end position="61"/>
    </location>
</feature>
<dbReference type="AlphaFoldDB" id="A0A1Y2DE21"/>
<feature type="region of interest" description="Disordered" evidence="1">
    <location>
        <begin position="37"/>
        <end position="84"/>
    </location>
</feature>
<keyword evidence="3" id="KW-1185">Reference proteome</keyword>
<accession>A0A1Y2DE21</accession>
<reference evidence="2 3" key="1">
    <citation type="submission" date="2016-07" db="EMBL/GenBank/DDBJ databases">
        <title>Pervasive Adenine N6-methylation of Active Genes in Fungi.</title>
        <authorList>
            <consortium name="DOE Joint Genome Institute"/>
            <person name="Mondo S.J."/>
            <person name="Dannebaum R.O."/>
            <person name="Kuo R.C."/>
            <person name="Labutti K."/>
            <person name="Haridas S."/>
            <person name="Kuo A."/>
            <person name="Salamov A."/>
            <person name="Ahrendt S.R."/>
            <person name="Lipzen A."/>
            <person name="Sullivan W."/>
            <person name="Andreopoulos W.B."/>
            <person name="Clum A."/>
            <person name="Lindquist E."/>
            <person name="Daum C."/>
            <person name="Ramamoorthy G.K."/>
            <person name="Gryganskyi A."/>
            <person name="Culley D."/>
            <person name="Magnuson J.K."/>
            <person name="James T.Y."/>
            <person name="O'Malley M.A."/>
            <person name="Stajich J.E."/>
            <person name="Spatafora J.W."/>
            <person name="Visel A."/>
            <person name="Grigoriev I.V."/>
        </authorList>
    </citation>
    <scope>NUCLEOTIDE SEQUENCE [LARGE SCALE GENOMIC DNA]</scope>
    <source>
        <strain evidence="2 3">CBS 129021</strain>
    </source>
</reference>
<evidence type="ECO:0000313" key="3">
    <source>
        <dbReference type="Proteomes" id="UP000193689"/>
    </source>
</evidence>
<proteinExistence type="predicted"/>
<evidence type="ECO:0000313" key="2">
    <source>
        <dbReference type="EMBL" id="ORY57489.1"/>
    </source>
</evidence>
<comment type="caution">
    <text evidence="2">The sequence shown here is derived from an EMBL/GenBank/DDBJ whole genome shotgun (WGS) entry which is preliminary data.</text>
</comment>
<evidence type="ECO:0000256" key="1">
    <source>
        <dbReference type="SAM" id="MobiDB-lite"/>
    </source>
</evidence>
<feature type="compositionally biased region" description="Basic residues" evidence="1">
    <location>
        <begin position="38"/>
        <end position="49"/>
    </location>
</feature>
<organism evidence="2 3">
    <name type="scientific">Pseudomassariella vexata</name>
    <dbReference type="NCBI Taxonomy" id="1141098"/>
    <lineage>
        <taxon>Eukaryota</taxon>
        <taxon>Fungi</taxon>
        <taxon>Dikarya</taxon>
        <taxon>Ascomycota</taxon>
        <taxon>Pezizomycotina</taxon>
        <taxon>Sordariomycetes</taxon>
        <taxon>Xylariomycetidae</taxon>
        <taxon>Amphisphaeriales</taxon>
        <taxon>Pseudomassariaceae</taxon>
        <taxon>Pseudomassariella</taxon>
    </lineage>
</organism>
<dbReference type="Proteomes" id="UP000193689">
    <property type="component" value="Unassembled WGS sequence"/>
</dbReference>
<dbReference type="RefSeq" id="XP_040710739.1">
    <property type="nucleotide sequence ID" value="XM_040861275.1"/>
</dbReference>
<dbReference type="OrthoDB" id="4737902at2759"/>
<sequence>MSYQTIKATTYVSRTMCFKAEPSKKYYYHEEVIPVRQVHAHHHHHRSHAPRASYHSSHSPRVSQTSYRRSGPVVYQRTSQTRYV</sequence>
<dbReference type="EMBL" id="MCFJ01000019">
    <property type="protein sequence ID" value="ORY57489.1"/>
    <property type="molecule type" value="Genomic_DNA"/>
</dbReference>